<dbReference type="Gene3D" id="3.90.180.10">
    <property type="entry name" value="Medium-chain alcohol dehydrogenases, catalytic domain"/>
    <property type="match status" value="1"/>
</dbReference>
<name>A0ABS3XJB8_9ACTN</name>
<dbReference type="EMBL" id="JADKMA010000188">
    <property type="protein sequence ID" value="MBO8195399.1"/>
    <property type="molecule type" value="Genomic_DNA"/>
</dbReference>
<dbReference type="Gene3D" id="3.40.50.720">
    <property type="entry name" value="NAD(P)-binding Rossmann-like Domain"/>
    <property type="match status" value="1"/>
</dbReference>
<dbReference type="InterPro" id="IPR047618">
    <property type="entry name" value="QOR-like"/>
</dbReference>
<feature type="domain" description="Enoyl reductase (ER)" evidence="4">
    <location>
        <begin position="10"/>
        <end position="330"/>
    </location>
</feature>
<sequence length="353" mass="36653">MRAVLVREHGGPEVLRVTEVPDPRPGPGELLVAVEAAGVNFIDVYRRSGVYPGGLPLVPGVETAGTVLAVGEGTGEGPRAGERVAWANQPGGYAEQAVVPAHRVVRVPDGLTSQDAAAVLLQGMTAHYLTHDTYPVRPGDTVLVHAAAGGMGLLLTRFVQLCGGRVIGTVSSAAKERTARAAGAWQVLRYGGRGEGSGGVDGELAAAIRELTDGEGVAAVYDGVGAPTFDTSLSVLRPCGTLALFGQAGGAVAPVDPQRLNAAGSVFLTRPNLDHHIRTTKQLTARAEAVFRHAVEGRCPVHPVGSYPLERAAEAHRALESRTTTGKLLLTTERAPGAPTPRMSQTHRNGETP</sequence>
<dbReference type="Pfam" id="PF13602">
    <property type="entry name" value="ADH_zinc_N_2"/>
    <property type="match status" value="1"/>
</dbReference>
<gene>
    <name evidence="5" type="ORF">ITI46_27675</name>
</gene>
<comment type="caution">
    <text evidence="5">The sequence shown here is derived from an EMBL/GenBank/DDBJ whole genome shotgun (WGS) entry which is preliminary data.</text>
</comment>
<dbReference type="Pfam" id="PF08240">
    <property type="entry name" value="ADH_N"/>
    <property type="match status" value="1"/>
</dbReference>
<accession>A0ABS3XJB8</accession>
<keyword evidence="6" id="KW-1185">Reference proteome</keyword>
<proteinExistence type="predicted"/>
<keyword evidence="2" id="KW-0560">Oxidoreductase</keyword>
<evidence type="ECO:0000256" key="3">
    <source>
        <dbReference type="SAM" id="MobiDB-lite"/>
    </source>
</evidence>
<dbReference type="RefSeq" id="WP_209242637.1">
    <property type="nucleotide sequence ID" value="NZ_JADKMA010000188.1"/>
</dbReference>
<evidence type="ECO:0000259" key="4">
    <source>
        <dbReference type="SMART" id="SM00829"/>
    </source>
</evidence>
<evidence type="ECO:0000256" key="2">
    <source>
        <dbReference type="ARBA" id="ARBA00023002"/>
    </source>
</evidence>
<evidence type="ECO:0000313" key="6">
    <source>
        <dbReference type="Proteomes" id="UP001519064"/>
    </source>
</evidence>
<keyword evidence="1" id="KW-0521">NADP</keyword>
<dbReference type="PANTHER" id="PTHR48106:SF13">
    <property type="entry name" value="QUINONE OXIDOREDUCTASE-RELATED"/>
    <property type="match status" value="1"/>
</dbReference>
<dbReference type="Proteomes" id="UP001519064">
    <property type="component" value="Unassembled WGS sequence"/>
</dbReference>
<evidence type="ECO:0000256" key="1">
    <source>
        <dbReference type="ARBA" id="ARBA00022857"/>
    </source>
</evidence>
<dbReference type="PANTHER" id="PTHR48106">
    <property type="entry name" value="QUINONE OXIDOREDUCTASE PIG3-RELATED"/>
    <property type="match status" value="1"/>
</dbReference>
<organism evidence="5 6">
    <name type="scientific">Streptomyces oryzae</name>
    <dbReference type="NCBI Taxonomy" id="1434886"/>
    <lineage>
        <taxon>Bacteria</taxon>
        <taxon>Bacillati</taxon>
        <taxon>Actinomycetota</taxon>
        <taxon>Actinomycetes</taxon>
        <taxon>Kitasatosporales</taxon>
        <taxon>Streptomycetaceae</taxon>
        <taxon>Streptomyces</taxon>
    </lineage>
</organism>
<feature type="region of interest" description="Disordered" evidence="3">
    <location>
        <begin position="320"/>
        <end position="353"/>
    </location>
</feature>
<dbReference type="InterPro" id="IPR013154">
    <property type="entry name" value="ADH-like_N"/>
</dbReference>
<dbReference type="SUPFAM" id="SSF51735">
    <property type="entry name" value="NAD(P)-binding Rossmann-fold domains"/>
    <property type="match status" value="1"/>
</dbReference>
<dbReference type="InterPro" id="IPR011032">
    <property type="entry name" value="GroES-like_sf"/>
</dbReference>
<evidence type="ECO:0000313" key="5">
    <source>
        <dbReference type="EMBL" id="MBO8195399.1"/>
    </source>
</evidence>
<protein>
    <submittedName>
        <fullName evidence="5">Quinone oxidoreductase</fullName>
    </submittedName>
</protein>
<dbReference type="CDD" id="cd05286">
    <property type="entry name" value="QOR2"/>
    <property type="match status" value="1"/>
</dbReference>
<dbReference type="InterPro" id="IPR036291">
    <property type="entry name" value="NAD(P)-bd_dom_sf"/>
</dbReference>
<dbReference type="SUPFAM" id="SSF50129">
    <property type="entry name" value="GroES-like"/>
    <property type="match status" value="1"/>
</dbReference>
<reference evidence="5 6" key="1">
    <citation type="submission" date="2020-11" db="EMBL/GenBank/DDBJ databases">
        <title>Streptomyces spirodelae sp. nov., isolated from duckweed.</title>
        <authorList>
            <person name="Saimee Y."/>
            <person name="Duangmal K."/>
        </authorList>
    </citation>
    <scope>NUCLEOTIDE SEQUENCE [LARGE SCALE GENOMIC DNA]</scope>
    <source>
        <strain evidence="5 6">S16-07</strain>
    </source>
</reference>
<dbReference type="InterPro" id="IPR020843">
    <property type="entry name" value="ER"/>
</dbReference>
<dbReference type="SMART" id="SM00829">
    <property type="entry name" value="PKS_ER"/>
    <property type="match status" value="1"/>
</dbReference>